<dbReference type="PANTHER" id="PTHR40619">
    <property type="entry name" value="FUNGAL STAND N-TERMINAL GOODBYE DOMAIN-CONTAINING PROTEIN"/>
    <property type="match status" value="1"/>
</dbReference>
<name>A0A1W2TXI4_ROSNE</name>
<accession>A0A1W2TXI4</accession>
<feature type="region of interest" description="Disordered" evidence="1">
    <location>
        <begin position="1"/>
        <end position="22"/>
    </location>
</feature>
<proteinExistence type="predicted"/>
<evidence type="ECO:0000259" key="2">
    <source>
        <dbReference type="Pfam" id="PF24809"/>
    </source>
</evidence>
<evidence type="ECO:0000313" key="3">
    <source>
        <dbReference type="EMBL" id="GAP93425.1"/>
    </source>
</evidence>
<dbReference type="PANTHER" id="PTHR40619:SF3">
    <property type="entry name" value="FUNGAL STAND N-TERMINAL GOODBYE DOMAIN-CONTAINING PROTEIN"/>
    <property type="match status" value="1"/>
</dbReference>
<organism evidence="3">
    <name type="scientific">Rosellinia necatrix</name>
    <name type="common">White root-rot fungus</name>
    <dbReference type="NCBI Taxonomy" id="77044"/>
    <lineage>
        <taxon>Eukaryota</taxon>
        <taxon>Fungi</taxon>
        <taxon>Dikarya</taxon>
        <taxon>Ascomycota</taxon>
        <taxon>Pezizomycotina</taxon>
        <taxon>Sordariomycetes</taxon>
        <taxon>Xylariomycetidae</taxon>
        <taxon>Xylariales</taxon>
        <taxon>Xylariaceae</taxon>
        <taxon>Rosellinia</taxon>
    </lineage>
</organism>
<feature type="domain" description="DUF7708" evidence="2">
    <location>
        <begin position="140"/>
        <end position="279"/>
    </location>
</feature>
<feature type="compositionally biased region" description="Polar residues" evidence="1">
    <location>
        <begin position="1"/>
        <end position="17"/>
    </location>
</feature>
<dbReference type="AlphaFoldDB" id="A0A1W2TXI4"/>
<evidence type="ECO:0000313" key="4">
    <source>
        <dbReference type="Proteomes" id="UP000054516"/>
    </source>
</evidence>
<dbReference type="OrthoDB" id="4840035at2759"/>
<dbReference type="OMA" id="RDAIEWY"/>
<dbReference type="Pfam" id="PF24809">
    <property type="entry name" value="DUF7708"/>
    <property type="match status" value="1"/>
</dbReference>
<sequence>MDGSPNSHIASTSQLVRSFSHDQQRRATGDVLTRGLAAKIAADTQQETNAALLYQWNHFLLEGRDLAKSIVPDEEVLLRDQSCRLYKAWNSFCQRLPDDQQKAASDEVPSLKLLHKSVSQAANTWKEERENTKIGRAKRIFTRLCENFDSHSNLISILPNNNTYVTLLTGSLTAIAQASINHQELADGVSSTLDELSQDIAYWNELIREYSDTTMVQRYIRDLYVVVFEFLTEIFSQWSKSSWRRFLTSFDEQALNKLFSEKQDRIRAIERRMGEYANLEFEHNTTKNLNANMTLQDEIKLQQDQMAADIREMKTRQNELIYLLGQNISQLLAQKPGTPATSSPTPKTKMVASGTTFKGSPLPSSHQTCNILELVNLLDPIVAKYARDIQHVVNAVARASQAPIQDRVKRRIGTWTKSSRSDAIWLQGPYERTHPSHNTSTAVCLVALANNNKIPCLSYFCSLGIHGTREAQSLTCQDMLMDLVKSLIVQLLLLLPGNLKAGPGLERSRFERLLGPKADVAGALSLFCDLRALAPPYMHCVIDAAQGLEDRGDLQHMQNLFRVLRAISGPAKASRHGSTSQRPAREGVIKTCIASDGYAEVLAVLTERGHLEKLEYDADEFVEDGPGLVARWDYHNNK</sequence>
<protein>
    <recommendedName>
        <fullName evidence="2">DUF7708 domain-containing protein</fullName>
    </recommendedName>
</protein>
<dbReference type="InterPro" id="IPR056125">
    <property type="entry name" value="DUF7708"/>
</dbReference>
<reference evidence="3" key="1">
    <citation type="submission" date="2016-03" db="EMBL/GenBank/DDBJ databases">
        <title>Draft genome sequence of Rosellinia necatrix.</title>
        <authorList>
            <person name="Kanematsu S."/>
        </authorList>
    </citation>
    <scope>NUCLEOTIDE SEQUENCE [LARGE SCALE GENOMIC DNA]</scope>
    <source>
        <strain evidence="3">W97</strain>
    </source>
</reference>
<evidence type="ECO:0000256" key="1">
    <source>
        <dbReference type="SAM" id="MobiDB-lite"/>
    </source>
</evidence>
<keyword evidence="4" id="KW-1185">Reference proteome</keyword>
<gene>
    <name evidence="3" type="ORF">SAMD00023353_10300130</name>
</gene>
<dbReference type="STRING" id="77044.A0A1W2TXI4"/>
<dbReference type="Proteomes" id="UP000054516">
    <property type="component" value="Unassembled WGS sequence"/>
</dbReference>
<dbReference type="EMBL" id="DF977548">
    <property type="protein sequence ID" value="GAP93425.1"/>
    <property type="molecule type" value="Genomic_DNA"/>
</dbReference>